<proteinExistence type="predicted"/>
<reference evidence="1 2" key="1">
    <citation type="submission" date="2018-04" db="EMBL/GenBank/DDBJ databases">
        <title>Genomic Encyclopedia of Archaeal and Bacterial Type Strains, Phase II (KMG-II): from individual species to whole genera.</title>
        <authorList>
            <person name="Goeker M."/>
        </authorList>
    </citation>
    <scope>NUCLEOTIDE SEQUENCE [LARGE SCALE GENOMIC DNA]</scope>
    <source>
        <strain evidence="1 2">DSM 45169</strain>
    </source>
</reference>
<gene>
    <name evidence="1" type="ORF">C8J48_0947</name>
</gene>
<evidence type="ECO:0000313" key="1">
    <source>
        <dbReference type="EMBL" id="PTM58365.1"/>
    </source>
</evidence>
<comment type="caution">
    <text evidence="1">The sequence shown here is derived from an EMBL/GenBank/DDBJ whole genome shotgun (WGS) entry which is preliminary data.</text>
</comment>
<dbReference type="RefSeq" id="WP_170105165.1">
    <property type="nucleotide sequence ID" value="NZ_PZZP01000001.1"/>
</dbReference>
<evidence type="ECO:0000313" key="2">
    <source>
        <dbReference type="Proteomes" id="UP000241639"/>
    </source>
</evidence>
<dbReference type="InterPro" id="IPR032869">
    <property type="entry name" value="WHH_dom_containing"/>
</dbReference>
<keyword evidence="2" id="KW-1185">Reference proteome</keyword>
<accession>A0A2T4Z916</accession>
<dbReference type="Pfam" id="PF14414">
    <property type="entry name" value="WHH"/>
    <property type="match status" value="1"/>
</dbReference>
<name>A0A2T4Z916_9BACL</name>
<dbReference type="AlphaFoldDB" id="A0A2T4Z916"/>
<dbReference type="Proteomes" id="UP000241639">
    <property type="component" value="Unassembled WGS sequence"/>
</dbReference>
<sequence length="148" mass="16764">MHAGHKRNTVDTKEINGVEYTIRYDEDAFVDFTPYAKRDQNGNLLEIQLPADSVVGSSNKQTVYATKLLRERYPNWETEFGFTESQIEAIKKNKGSIGPGIKNNPGPGEQLTWHHDKEAGKMILVPYDLNNGFDHTGGHKFWGNQEVN</sequence>
<protein>
    <submittedName>
        <fullName evidence="1">Colicin-lik bacteriocin with DNase/tRNase domain</fullName>
    </submittedName>
</protein>
<dbReference type="EMBL" id="PZZP01000001">
    <property type="protein sequence ID" value="PTM58365.1"/>
    <property type="molecule type" value="Genomic_DNA"/>
</dbReference>
<organism evidence="1 2">
    <name type="scientific">Desmospora activa DSM 45169</name>
    <dbReference type="NCBI Taxonomy" id="1121389"/>
    <lineage>
        <taxon>Bacteria</taxon>
        <taxon>Bacillati</taxon>
        <taxon>Bacillota</taxon>
        <taxon>Bacilli</taxon>
        <taxon>Bacillales</taxon>
        <taxon>Thermoactinomycetaceae</taxon>
        <taxon>Desmospora</taxon>
    </lineage>
</organism>